<dbReference type="InterPro" id="IPR036390">
    <property type="entry name" value="WH_DNA-bd_sf"/>
</dbReference>
<dbReference type="EMBL" id="UFZQ01000001">
    <property type="protein sequence ID" value="STE87249.1"/>
    <property type="molecule type" value="Genomic_DNA"/>
</dbReference>
<keyword evidence="3 6" id="KW-0238">DNA-binding</keyword>
<dbReference type="GO" id="GO:0003700">
    <property type="term" value="F:DNA-binding transcription factor activity"/>
    <property type="evidence" value="ECO:0007669"/>
    <property type="project" value="InterPro"/>
</dbReference>
<dbReference type="InterPro" id="IPR000847">
    <property type="entry name" value="LysR_HTH_N"/>
</dbReference>
<dbReference type="Gene3D" id="3.40.190.290">
    <property type="match status" value="1"/>
</dbReference>
<keyword evidence="2" id="KW-0805">Transcription regulation</keyword>
<dbReference type="SUPFAM" id="SSF46785">
    <property type="entry name" value="Winged helix' DNA-binding domain"/>
    <property type="match status" value="1"/>
</dbReference>
<protein>
    <submittedName>
        <fullName evidence="6">DNA-binding transcriptional regulator</fullName>
    </submittedName>
</protein>
<dbReference type="GO" id="GO:0043565">
    <property type="term" value="F:sequence-specific DNA binding"/>
    <property type="evidence" value="ECO:0007669"/>
    <property type="project" value="TreeGrafter"/>
</dbReference>
<reference evidence="6 7" key="1">
    <citation type="submission" date="2018-06" db="EMBL/GenBank/DDBJ databases">
        <authorList>
            <consortium name="Pathogen Informatics"/>
            <person name="Doyle S."/>
        </authorList>
    </citation>
    <scope>NUCLEOTIDE SEQUENCE [LARGE SCALE GENOMIC DNA]</scope>
    <source>
        <strain evidence="6 7">NCTC10418</strain>
    </source>
</reference>
<dbReference type="Gene3D" id="1.10.10.10">
    <property type="entry name" value="Winged helix-like DNA-binding domain superfamily/Winged helix DNA-binding domain"/>
    <property type="match status" value="1"/>
</dbReference>
<dbReference type="PROSITE" id="PS50931">
    <property type="entry name" value="HTH_LYSR"/>
    <property type="match status" value="1"/>
</dbReference>
<dbReference type="FunFam" id="1.10.10.10:FF:000001">
    <property type="entry name" value="LysR family transcriptional regulator"/>
    <property type="match status" value="1"/>
</dbReference>
<evidence type="ECO:0000256" key="3">
    <source>
        <dbReference type="ARBA" id="ARBA00023125"/>
    </source>
</evidence>
<dbReference type="Pfam" id="PF03466">
    <property type="entry name" value="LysR_substrate"/>
    <property type="match status" value="1"/>
</dbReference>
<dbReference type="InterPro" id="IPR036388">
    <property type="entry name" value="WH-like_DNA-bd_sf"/>
</dbReference>
<evidence type="ECO:0000313" key="6">
    <source>
        <dbReference type="EMBL" id="STE87249.1"/>
    </source>
</evidence>
<evidence type="ECO:0000256" key="4">
    <source>
        <dbReference type="ARBA" id="ARBA00023163"/>
    </source>
</evidence>
<name>A0A376KX89_ECOLX</name>
<dbReference type="CDD" id="cd08474">
    <property type="entry name" value="PBP2_CrgA_like_5"/>
    <property type="match status" value="1"/>
</dbReference>
<keyword evidence="4" id="KW-0804">Transcription</keyword>
<sequence>MRMNMSDFATFFAVARNQSFRAAGDELGLSSSAISHSIKTLEQRLKIRLFNRTTRSVSLTEAGSNLYEQLRPAFDEIQIMLDEMNDFRLTPTGTLKINAARVAARIFLMPLLVGFTREYPDIKVELTTDDSLVDIVQQGFDAGVRLSGIVEKDMISVAIGPPVKLCVAATPEYFARYGKPRHPHDLLNHQCVVFRYPSGKPFHWQFAKELEIAVAGNIILDDVDAELEAVLMGAGIGYLLYEQIKEYLDTGRLECVLEDWSTERPGFQIYYPNRQYMSCGLRAFLDYVKNGSDLPESASPTTIIIYYSLYAPAAGKSVLILPAQTALQHSAPTGRSTLQ</sequence>
<gene>
    <name evidence="6" type="primary">ycaN</name>
    <name evidence="6" type="ORF">NCTC10418_04910</name>
</gene>
<dbReference type="Proteomes" id="UP000255460">
    <property type="component" value="Unassembled WGS sequence"/>
</dbReference>
<dbReference type="PANTHER" id="PTHR30537:SF1">
    <property type="entry name" value="HTH-TYPE TRANSCRIPTIONAL REGULATOR PGRR"/>
    <property type="match status" value="1"/>
</dbReference>
<comment type="similarity">
    <text evidence="1">Belongs to the LysR transcriptional regulatory family.</text>
</comment>
<accession>A0A376KX89</accession>
<evidence type="ECO:0000256" key="2">
    <source>
        <dbReference type="ARBA" id="ARBA00023015"/>
    </source>
</evidence>
<dbReference type="AlphaFoldDB" id="A0A376KX89"/>
<dbReference type="PANTHER" id="PTHR30537">
    <property type="entry name" value="HTH-TYPE TRANSCRIPTIONAL REGULATOR"/>
    <property type="match status" value="1"/>
</dbReference>
<dbReference type="InterPro" id="IPR058163">
    <property type="entry name" value="LysR-type_TF_proteobact-type"/>
</dbReference>
<dbReference type="GO" id="GO:0006351">
    <property type="term" value="P:DNA-templated transcription"/>
    <property type="evidence" value="ECO:0007669"/>
    <property type="project" value="TreeGrafter"/>
</dbReference>
<proteinExistence type="inferred from homology"/>
<evidence type="ECO:0000259" key="5">
    <source>
        <dbReference type="PROSITE" id="PS50931"/>
    </source>
</evidence>
<organism evidence="6 7">
    <name type="scientific">Escherichia coli</name>
    <dbReference type="NCBI Taxonomy" id="562"/>
    <lineage>
        <taxon>Bacteria</taxon>
        <taxon>Pseudomonadati</taxon>
        <taxon>Pseudomonadota</taxon>
        <taxon>Gammaproteobacteria</taxon>
        <taxon>Enterobacterales</taxon>
        <taxon>Enterobacteriaceae</taxon>
        <taxon>Escherichia</taxon>
    </lineage>
</organism>
<feature type="domain" description="HTH lysR-type" evidence="5">
    <location>
        <begin position="3"/>
        <end position="60"/>
    </location>
</feature>
<dbReference type="SUPFAM" id="SSF53850">
    <property type="entry name" value="Periplasmic binding protein-like II"/>
    <property type="match status" value="1"/>
</dbReference>
<dbReference type="Pfam" id="PF00126">
    <property type="entry name" value="HTH_1"/>
    <property type="match status" value="1"/>
</dbReference>
<evidence type="ECO:0000313" key="7">
    <source>
        <dbReference type="Proteomes" id="UP000255460"/>
    </source>
</evidence>
<evidence type="ECO:0000256" key="1">
    <source>
        <dbReference type="ARBA" id="ARBA00009437"/>
    </source>
</evidence>
<dbReference type="InterPro" id="IPR005119">
    <property type="entry name" value="LysR_subst-bd"/>
</dbReference>